<keyword evidence="2" id="KW-1133">Transmembrane helix</keyword>
<dbReference type="AlphaFoldDB" id="D8J8M1"/>
<protein>
    <recommendedName>
        <fullName evidence="7">Arylsulfotransferase (Asst)</fullName>
    </recommendedName>
</protein>
<evidence type="ECO:0000313" key="3">
    <source>
        <dbReference type="EMBL" id="ADJ14206.1"/>
    </source>
</evidence>
<feature type="region of interest" description="Disordered" evidence="1">
    <location>
        <begin position="360"/>
        <end position="395"/>
    </location>
</feature>
<dbReference type="InterPro" id="IPR011042">
    <property type="entry name" value="6-blade_b-propeller_TolB-like"/>
</dbReference>
<accession>D8J8M1</accession>
<dbReference type="STRING" id="795797.HacjB3_04075"/>
<dbReference type="OrthoDB" id="306371at2157"/>
<dbReference type="Proteomes" id="UP000000390">
    <property type="component" value="Chromosome"/>
</dbReference>
<dbReference type="eggNOG" id="arCOG06169">
    <property type="taxonomic scope" value="Archaea"/>
</dbReference>
<dbReference type="EMBL" id="CP002062">
    <property type="protein sequence ID" value="ADJ14206.1"/>
    <property type="molecule type" value="Genomic_DNA"/>
</dbReference>
<feature type="transmembrane region" description="Helical" evidence="2">
    <location>
        <begin position="21"/>
        <end position="45"/>
    </location>
</feature>
<dbReference type="PATRIC" id="fig|795797.18.peg.819"/>
<feature type="transmembrane region" description="Helical" evidence="2">
    <location>
        <begin position="433"/>
        <end position="454"/>
    </location>
</feature>
<dbReference type="EMBL" id="AOHV01000040">
    <property type="protein sequence ID" value="ELY34612.1"/>
    <property type="molecule type" value="Genomic_DNA"/>
</dbReference>
<proteinExistence type="predicted"/>
<keyword evidence="6" id="KW-1185">Reference proteome</keyword>
<dbReference type="GO" id="GO:0004062">
    <property type="term" value="F:aryl sulfotransferase activity"/>
    <property type="evidence" value="ECO:0007669"/>
    <property type="project" value="InterPro"/>
</dbReference>
<dbReference type="Gene3D" id="2.120.10.30">
    <property type="entry name" value="TolB, C-terminal domain"/>
    <property type="match status" value="1"/>
</dbReference>
<sequence length="477" mass="52603">MSERSSTGAERVRSAVSRNKVRIAFAVLIVLSIAVLVSGATAGGLSTATEEDVPTAPESDGHTVITESGRAGTITAYNPDGSVLYYENERTKYFDVDPVEGEPLTVEYATTDTIHSEGPTCGSPPCAVNAIERTNLETGETEVLYERYDATETGAEWHDVDRLDENRFVVADMIDDQVFIVNTETELIEWMWDAQADYPVEEGGPFPGDWAHINDVEYVDDPGSEVNGTIMVSMRNQDQVVFVDPEEGLQEEWTLGAQNDHSVLYQQHNPDYIPTDQGGPAVVVADSENGNVEEYQREGDEWTQTWEWSDQQMQWPRDADRLPNGNTLVTDSHGNRVMELTPDGEVVWEVGSTMPYEAERLESGDESEGGQSAQQLGYESRTPEEGGGESTESAESGFDPLGAIVGFFHEIGLIIESFIPFRIHNAILFISPVWMGTAHFAAAGIGILTALVWIGAELVWQLRDIGIRAQLPVYRDR</sequence>
<evidence type="ECO:0000256" key="1">
    <source>
        <dbReference type="SAM" id="MobiDB-lite"/>
    </source>
</evidence>
<evidence type="ECO:0000313" key="4">
    <source>
        <dbReference type="EMBL" id="ELY34612.1"/>
    </source>
</evidence>
<dbReference type="GeneID" id="9418614"/>
<evidence type="ECO:0008006" key="7">
    <source>
        <dbReference type="Google" id="ProtNLM"/>
    </source>
</evidence>
<gene>
    <name evidence="3" type="ordered locus">HacjB3_04075</name>
    <name evidence="4" type="ORF">C497_15218</name>
</gene>
<keyword evidence="2" id="KW-0812">Transmembrane</keyword>
<evidence type="ECO:0000313" key="5">
    <source>
        <dbReference type="Proteomes" id="UP000000390"/>
    </source>
</evidence>
<name>D8J8M1_HALJB</name>
<dbReference type="InterPro" id="IPR010262">
    <property type="entry name" value="Arylsulfotransferase_bact"/>
</dbReference>
<dbReference type="HOGENOM" id="CLU_037095_0_0_2"/>
<evidence type="ECO:0000256" key="2">
    <source>
        <dbReference type="SAM" id="Phobius"/>
    </source>
</evidence>
<reference evidence="4 6" key="2">
    <citation type="journal article" date="2014" name="PLoS Genet.">
        <title>Phylogenetically driven sequencing of extremely halophilic archaea reveals strategies for static and dynamic osmo-response.</title>
        <authorList>
            <person name="Becker E.A."/>
            <person name="Seitzer P.M."/>
            <person name="Tritt A."/>
            <person name="Larsen D."/>
            <person name="Krusor M."/>
            <person name="Yao A.I."/>
            <person name="Wu D."/>
            <person name="Madern D."/>
            <person name="Eisen J.A."/>
            <person name="Darling A.E."/>
            <person name="Facciotti M.T."/>
        </authorList>
    </citation>
    <scope>NUCLEOTIDE SEQUENCE [LARGE SCALE GENOMIC DNA]</scope>
    <source>
        <strain evidence="4">B3</strain>
        <strain evidence="6">DSM 18796 / CECT 7217 / JCM 14584 / KCTC 4019 / B3</strain>
    </source>
</reference>
<dbReference type="Pfam" id="PF05935">
    <property type="entry name" value="Arylsulfotrans"/>
    <property type="match status" value="1"/>
</dbReference>
<evidence type="ECO:0000313" key="6">
    <source>
        <dbReference type="Proteomes" id="UP000011645"/>
    </source>
</evidence>
<organism evidence="3 5">
    <name type="scientific">Halalkalicoccus jeotgali (strain DSM 18796 / CECT 7217 / JCM 14584 / KCTC 4019 / B3)</name>
    <dbReference type="NCBI Taxonomy" id="795797"/>
    <lineage>
        <taxon>Archaea</taxon>
        <taxon>Methanobacteriati</taxon>
        <taxon>Methanobacteriota</taxon>
        <taxon>Stenosarchaea group</taxon>
        <taxon>Halobacteria</taxon>
        <taxon>Halobacteriales</taxon>
        <taxon>Halococcaceae</taxon>
        <taxon>Halalkalicoccus</taxon>
    </lineage>
</organism>
<reference evidence="3 5" key="1">
    <citation type="journal article" date="2010" name="J. Bacteriol.">
        <title>Complete genome sequence of Halalkalicoccus jeotgali B3(T), an extremely halophilic archaeon.</title>
        <authorList>
            <person name="Roh S.W."/>
            <person name="Nam Y.D."/>
            <person name="Nam S.H."/>
            <person name="Choi S.H."/>
            <person name="Park H.S."/>
            <person name="Bae J.W."/>
        </authorList>
    </citation>
    <scope>NUCLEOTIDE SEQUENCE [LARGE SCALE GENOMIC DNA]</scope>
    <source>
        <strain evidence="3">B3</strain>
        <strain evidence="5">DSM 18796 / CECT 7217 / JCM 14584 / KCTC 4019 / B3</strain>
    </source>
</reference>
<keyword evidence="2" id="KW-0472">Membrane</keyword>
<dbReference type="KEGG" id="hje:HacjB3_04075"/>
<dbReference type="Proteomes" id="UP000011645">
    <property type="component" value="Unassembled WGS sequence"/>
</dbReference>
<dbReference type="SUPFAM" id="SSF101898">
    <property type="entry name" value="NHL repeat"/>
    <property type="match status" value="1"/>
</dbReference>
<dbReference type="RefSeq" id="WP_008417803.1">
    <property type="nucleotide sequence ID" value="NC_014297.1"/>
</dbReference>